<dbReference type="EMBL" id="AZHX01001163">
    <property type="protein sequence ID" value="ETX04670.1"/>
    <property type="molecule type" value="Genomic_DNA"/>
</dbReference>
<dbReference type="Proteomes" id="UP000019140">
    <property type="component" value="Unassembled WGS sequence"/>
</dbReference>
<dbReference type="Pfam" id="PF00296">
    <property type="entry name" value="Bac_luciferase"/>
    <property type="match status" value="1"/>
</dbReference>
<dbReference type="HOGENOM" id="CLU_027853_3_0_7"/>
<comment type="caution">
    <text evidence="4">The sequence shown here is derived from an EMBL/GenBank/DDBJ whole genome shotgun (WGS) entry which is preliminary data.</text>
</comment>
<evidence type="ECO:0000259" key="3">
    <source>
        <dbReference type="Pfam" id="PF00296"/>
    </source>
</evidence>
<evidence type="ECO:0000313" key="4">
    <source>
        <dbReference type="EMBL" id="ETX04670.1"/>
    </source>
</evidence>
<gene>
    <name evidence="4" type="ORF">ETSY2_27525</name>
</gene>
<dbReference type="InterPro" id="IPR050766">
    <property type="entry name" value="Bact_Lucif_Oxidored"/>
</dbReference>
<dbReference type="PANTHER" id="PTHR30137:SF8">
    <property type="entry name" value="BLR5498 PROTEIN"/>
    <property type="match status" value="1"/>
</dbReference>
<keyword evidence="5" id="KW-1185">Reference proteome</keyword>
<dbReference type="InterPro" id="IPR011251">
    <property type="entry name" value="Luciferase-like_dom"/>
</dbReference>
<dbReference type="PANTHER" id="PTHR30137">
    <property type="entry name" value="LUCIFERASE-LIKE MONOOXYGENASE"/>
    <property type="match status" value="1"/>
</dbReference>
<name>W4M396_9BACT</name>
<dbReference type="Gene3D" id="3.20.20.30">
    <property type="entry name" value="Luciferase-like domain"/>
    <property type="match status" value="1"/>
</dbReference>
<reference evidence="4 5" key="1">
    <citation type="journal article" date="2014" name="Nature">
        <title>An environmental bacterial taxon with a large and distinct metabolic repertoire.</title>
        <authorList>
            <person name="Wilson M.C."/>
            <person name="Mori T."/>
            <person name="Ruckert C."/>
            <person name="Uria A.R."/>
            <person name="Helf M.J."/>
            <person name="Takada K."/>
            <person name="Gernert C."/>
            <person name="Steffens U.A."/>
            <person name="Heycke N."/>
            <person name="Schmitt S."/>
            <person name="Rinke C."/>
            <person name="Helfrich E.J."/>
            <person name="Brachmann A.O."/>
            <person name="Gurgui C."/>
            <person name="Wakimoto T."/>
            <person name="Kracht M."/>
            <person name="Crusemann M."/>
            <person name="Hentschel U."/>
            <person name="Abe I."/>
            <person name="Matsunaga S."/>
            <person name="Kalinowski J."/>
            <person name="Takeyama H."/>
            <person name="Piel J."/>
        </authorList>
    </citation>
    <scope>NUCLEOTIDE SEQUENCE [LARGE SCALE GENOMIC DNA]</scope>
    <source>
        <strain evidence="5">TSY2</strain>
    </source>
</reference>
<proteinExistence type="predicted"/>
<evidence type="ECO:0000256" key="1">
    <source>
        <dbReference type="ARBA" id="ARBA00023002"/>
    </source>
</evidence>
<dbReference type="GO" id="GO:0016705">
    <property type="term" value="F:oxidoreductase activity, acting on paired donors, with incorporation or reduction of molecular oxygen"/>
    <property type="evidence" value="ECO:0007669"/>
    <property type="project" value="InterPro"/>
</dbReference>
<protein>
    <recommendedName>
        <fullName evidence="3">Luciferase-like domain-containing protein</fullName>
    </recommendedName>
</protein>
<evidence type="ECO:0000256" key="2">
    <source>
        <dbReference type="ARBA" id="ARBA00023033"/>
    </source>
</evidence>
<organism evidence="4 5">
    <name type="scientific">Candidatus Entotheonella gemina</name>
    <dbReference type="NCBI Taxonomy" id="1429439"/>
    <lineage>
        <taxon>Bacteria</taxon>
        <taxon>Pseudomonadati</taxon>
        <taxon>Nitrospinota/Tectimicrobiota group</taxon>
        <taxon>Candidatus Tectimicrobiota</taxon>
        <taxon>Candidatus Entotheonellia</taxon>
        <taxon>Candidatus Entotheonellales</taxon>
        <taxon>Candidatus Entotheonellaceae</taxon>
        <taxon>Candidatus Entotheonella</taxon>
    </lineage>
</organism>
<dbReference type="AlphaFoldDB" id="W4M396"/>
<feature type="domain" description="Luciferase-like" evidence="3">
    <location>
        <begin position="40"/>
        <end position="346"/>
    </location>
</feature>
<dbReference type="InterPro" id="IPR036661">
    <property type="entry name" value="Luciferase-like_sf"/>
</dbReference>
<accession>W4M396</accession>
<sequence length="393" mass="44043">MITKFDSLYAGHVDMDNVGYAGTAVNDRWFNNEHLATVFSKSENICKTMDRLGYDTFWMAEHHFQPEGYECIPNVIILAVHLAHITERIRIGCGFNIVPMWHPLRMAEDFATADILTNGRVTFGVGRGYHTREVETFGSPLLDQPANRELFEEQVEIIFKALTEESFSYHGKHYTIPPDVPYRGYDLKEISCVPRPTHPWECWQPIQSASERALNFMAKMGIKGVAGGGSAEGGAMHSVVLAWQEIQRQHGRELELGEDLAFGYHFYLCKDQEEGIKTAGKFYEENLKMFGPLRLVRALTDQQIEDMADPKKASAAGLPTIDGAIKSGGVLCGTPEQVIEHLKAIEAKYPGLNRVMVSQPVGTPESVILEQMEWFAEAVMPEFETQAELAPAD</sequence>
<dbReference type="GO" id="GO:0005829">
    <property type="term" value="C:cytosol"/>
    <property type="evidence" value="ECO:0007669"/>
    <property type="project" value="TreeGrafter"/>
</dbReference>
<keyword evidence="1" id="KW-0560">Oxidoreductase</keyword>
<dbReference type="SUPFAM" id="SSF51679">
    <property type="entry name" value="Bacterial luciferase-like"/>
    <property type="match status" value="1"/>
</dbReference>
<keyword evidence="2" id="KW-0503">Monooxygenase</keyword>
<evidence type="ECO:0000313" key="5">
    <source>
        <dbReference type="Proteomes" id="UP000019140"/>
    </source>
</evidence>
<dbReference type="GO" id="GO:0004497">
    <property type="term" value="F:monooxygenase activity"/>
    <property type="evidence" value="ECO:0007669"/>
    <property type="project" value="UniProtKB-KW"/>
</dbReference>